<protein>
    <submittedName>
        <fullName evidence="1">Pectate lyase</fullName>
        <ecNumber evidence="1">4.2.2.2</ecNumber>
    </submittedName>
</protein>
<keyword evidence="2" id="KW-1185">Reference proteome</keyword>
<keyword evidence="1" id="KW-0456">Lyase</keyword>
<accession>A0A558BSG1</accession>
<dbReference type="Proteomes" id="UP000317624">
    <property type="component" value="Unassembled WGS sequence"/>
</dbReference>
<name>A0A558BSG1_9BACT</name>
<evidence type="ECO:0000313" key="1">
    <source>
        <dbReference type="EMBL" id="TVT39432.1"/>
    </source>
</evidence>
<dbReference type="Pfam" id="PF09492">
    <property type="entry name" value="Pec_lyase"/>
    <property type="match status" value="1"/>
</dbReference>
<dbReference type="InterPro" id="IPR012669">
    <property type="entry name" value="Pectate_lyase"/>
</dbReference>
<proteinExistence type="predicted"/>
<dbReference type="Gene3D" id="1.50.10.20">
    <property type="match status" value="1"/>
</dbReference>
<dbReference type="SUPFAM" id="SSF81853">
    <property type="entry name" value="Family 10 polysaccharide lyase"/>
    <property type="match status" value="1"/>
</dbReference>
<comment type="caution">
    <text evidence="1">The sequence shown here is derived from an EMBL/GenBank/DDBJ whole genome shotgun (WGS) entry which is preliminary data.</text>
</comment>
<sequence length="357" mass="39877">MNYSLLVVATLGLATAHLGACRSHSLALAPRLAQAATQDSTAEKMLAFQRSVGGWPKAVNEVKVDYKRSMSATDLQDARRDASREDATIDNNATTREITYLLGAFKTTQNPAYRLGAEKGIRYLLKMQQPSGGFPQYYPLSNLYRAQITYNDNAMVHALQVLKAVADKKGDFALVDPTLVAPAQRAVDLGVQCILKTQYVQHGKRTVWCAQHDRRTLLPCPARAFELASLSGDESVGITEFLMSLDQPSPEVRRAVEAAAAWFEASKIENMAVADITDPKQPKGRDRVMVPSPGSTLWARFYDLDTNQPIYVGRDGVKHARLADIENERRIGYVYASTWPEKLLTREYPKWQQKWKQ</sequence>
<gene>
    <name evidence="1" type="primary">pelA</name>
    <name evidence="1" type="ORF">FNT36_17440</name>
</gene>
<dbReference type="EC" id="4.2.2.2" evidence="1"/>
<dbReference type="NCBIfam" id="TIGR02474">
    <property type="entry name" value="pec_lyase"/>
    <property type="match status" value="1"/>
</dbReference>
<reference evidence="1 2" key="1">
    <citation type="submission" date="2019-07" db="EMBL/GenBank/DDBJ databases">
        <title>Hymenobacter sp. straun FUR1 Genome sequencing and assembly.</title>
        <authorList>
            <person name="Chhetri G."/>
        </authorList>
    </citation>
    <scope>NUCLEOTIDE SEQUENCE [LARGE SCALE GENOMIC DNA]</scope>
    <source>
        <strain evidence="1 2">Fur1</strain>
    </source>
</reference>
<dbReference type="RefSeq" id="WP_144850286.1">
    <property type="nucleotide sequence ID" value="NZ_VMRJ01000004.1"/>
</dbReference>
<dbReference type="GO" id="GO:0030570">
    <property type="term" value="F:pectate lyase activity"/>
    <property type="evidence" value="ECO:0007669"/>
    <property type="project" value="UniProtKB-EC"/>
</dbReference>
<dbReference type="EMBL" id="VMRJ01000004">
    <property type="protein sequence ID" value="TVT39432.1"/>
    <property type="molecule type" value="Genomic_DNA"/>
</dbReference>
<dbReference type="AlphaFoldDB" id="A0A558BSG1"/>
<dbReference type="OrthoDB" id="9804686at2"/>
<evidence type="ECO:0000313" key="2">
    <source>
        <dbReference type="Proteomes" id="UP000317624"/>
    </source>
</evidence>
<organism evidence="1 2">
    <name type="scientific">Hymenobacter setariae</name>
    <dbReference type="NCBI Taxonomy" id="2594794"/>
    <lineage>
        <taxon>Bacteria</taxon>
        <taxon>Pseudomonadati</taxon>
        <taxon>Bacteroidota</taxon>
        <taxon>Cytophagia</taxon>
        <taxon>Cytophagales</taxon>
        <taxon>Hymenobacteraceae</taxon>
        <taxon>Hymenobacter</taxon>
    </lineage>
</organism>